<evidence type="ECO:0000313" key="19">
    <source>
        <dbReference type="Proteomes" id="UP001470230"/>
    </source>
</evidence>
<keyword evidence="9" id="KW-0067">ATP-binding</keyword>
<keyword evidence="12" id="KW-0829">Tyrosine-protein kinase</keyword>
<dbReference type="EMBL" id="JAPFFF010000005">
    <property type="protein sequence ID" value="KAK8888759.1"/>
    <property type="molecule type" value="Genomic_DNA"/>
</dbReference>
<keyword evidence="7" id="KW-0547">Nucleotide-binding</keyword>
<protein>
    <recommendedName>
        <fullName evidence="2">receptor protein-tyrosine kinase</fullName>
        <ecNumber evidence="2">2.7.10.1</ecNumber>
    </recommendedName>
</protein>
<dbReference type="Proteomes" id="UP001470230">
    <property type="component" value="Unassembled WGS sequence"/>
</dbReference>
<evidence type="ECO:0000256" key="3">
    <source>
        <dbReference type="ARBA" id="ARBA00022475"/>
    </source>
</evidence>
<dbReference type="Pfam" id="PF12810">
    <property type="entry name" value="ALK_LTK_GRD"/>
    <property type="match status" value="2"/>
</dbReference>
<reference evidence="18 19" key="1">
    <citation type="submission" date="2024-04" db="EMBL/GenBank/DDBJ databases">
        <title>Tritrichomonas musculus Genome.</title>
        <authorList>
            <person name="Alves-Ferreira E."/>
            <person name="Grigg M."/>
            <person name="Lorenzi H."/>
            <person name="Galac M."/>
        </authorList>
    </citation>
    <scope>NUCLEOTIDE SEQUENCE [LARGE SCALE GENOMIC DNA]</scope>
    <source>
        <strain evidence="18 19">EAF2021</strain>
    </source>
</reference>
<feature type="compositionally biased region" description="Basic and acidic residues" evidence="16">
    <location>
        <begin position="89"/>
        <end position="100"/>
    </location>
</feature>
<evidence type="ECO:0000256" key="10">
    <source>
        <dbReference type="ARBA" id="ARBA00022989"/>
    </source>
</evidence>
<feature type="domain" description="ALK/LTK-like glycine-rich" evidence="17">
    <location>
        <begin position="88"/>
        <end position="208"/>
    </location>
</feature>
<dbReference type="InterPro" id="IPR055163">
    <property type="entry name" value="ALK/LTK-like_GRD"/>
</dbReference>
<keyword evidence="5" id="KW-0812">Transmembrane</keyword>
<evidence type="ECO:0000256" key="16">
    <source>
        <dbReference type="SAM" id="MobiDB-lite"/>
    </source>
</evidence>
<comment type="caution">
    <text evidence="18">The sequence shown here is derived from an EMBL/GenBank/DDBJ whole genome shotgun (WGS) entry which is preliminary data.</text>
</comment>
<sequence>MVQGGLGGYSRGTLRLNKNETVYVFVGEEGHPSNSSDDSSTSGSFPGGGGTRTGHHLRYTTVSGTGGGSTSIQIGGETNYSRVTPGSTLKDRGSDQRKVDQAQFGLGGTSKSLRGCDSCGGGGGCSGGGFGVTDLCSSGGGSGWTFTEKSLRVWQSGDSANAQKFTLNSACYLTDVMCAGGNEEFPSTDGNGSESGHKGNGYAKITML</sequence>
<evidence type="ECO:0000256" key="1">
    <source>
        <dbReference type="ARBA" id="ARBA00004251"/>
    </source>
</evidence>
<evidence type="ECO:0000256" key="13">
    <source>
        <dbReference type="ARBA" id="ARBA00023157"/>
    </source>
</evidence>
<keyword evidence="19" id="KW-1185">Reference proteome</keyword>
<keyword evidence="14" id="KW-0675">Receptor</keyword>
<feature type="domain" description="ALK/LTK-like glycine-rich" evidence="17">
    <location>
        <begin position="3"/>
        <end position="83"/>
    </location>
</feature>
<dbReference type="EC" id="2.7.10.1" evidence="2"/>
<feature type="compositionally biased region" description="Low complexity" evidence="16">
    <location>
        <begin position="32"/>
        <end position="44"/>
    </location>
</feature>
<keyword evidence="10" id="KW-1133">Transmembrane helix</keyword>
<keyword evidence="4" id="KW-0808">Transferase</keyword>
<keyword evidence="11" id="KW-0472">Membrane</keyword>
<evidence type="ECO:0000259" key="17">
    <source>
        <dbReference type="Pfam" id="PF12810"/>
    </source>
</evidence>
<evidence type="ECO:0000313" key="18">
    <source>
        <dbReference type="EMBL" id="KAK8888759.1"/>
    </source>
</evidence>
<name>A0ABR2KC99_9EUKA</name>
<evidence type="ECO:0000256" key="7">
    <source>
        <dbReference type="ARBA" id="ARBA00022741"/>
    </source>
</evidence>
<organism evidence="18 19">
    <name type="scientific">Tritrichomonas musculus</name>
    <dbReference type="NCBI Taxonomy" id="1915356"/>
    <lineage>
        <taxon>Eukaryota</taxon>
        <taxon>Metamonada</taxon>
        <taxon>Parabasalia</taxon>
        <taxon>Tritrichomonadida</taxon>
        <taxon>Tritrichomonadidae</taxon>
        <taxon>Tritrichomonas</taxon>
    </lineage>
</organism>
<evidence type="ECO:0000256" key="5">
    <source>
        <dbReference type="ARBA" id="ARBA00022692"/>
    </source>
</evidence>
<evidence type="ECO:0000256" key="11">
    <source>
        <dbReference type="ARBA" id="ARBA00023136"/>
    </source>
</evidence>
<gene>
    <name evidence="18" type="ORF">M9Y10_033498</name>
</gene>
<evidence type="ECO:0000256" key="14">
    <source>
        <dbReference type="ARBA" id="ARBA00023170"/>
    </source>
</evidence>
<evidence type="ECO:0000256" key="9">
    <source>
        <dbReference type="ARBA" id="ARBA00022840"/>
    </source>
</evidence>
<evidence type="ECO:0000256" key="2">
    <source>
        <dbReference type="ARBA" id="ARBA00011902"/>
    </source>
</evidence>
<keyword evidence="6" id="KW-0732">Signal</keyword>
<evidence type="ECO:0000256" key="4">
    <source>
        <dbReference type="ARBA" id="ARBA00022679"/>
    </source>
</evidence>
<keyword evidence="13" id="KW-1015">Disulfide bond</keyword>
<evidence type="ECO:0000256" key="12">
    <source>
        <dbReference type="ARBA" id="ARBA00023137"/>
    </source>
</evidence>
<feature type="region of interest" description="Disordered" evidence="16">
    <location>
        <begin position="28"/>
        <end position="104"/>
    </location>
</feature>
<accession>A0ABR2KC99</accession>
<evidence type="ECO:0000256" key="15">
    <source>
        <dbReference type="ARBA" id="ARBA00023180"/>
    </source>
</evidence>
<comment type="subcellular location">
    <subcellularLocation>
        <location evidence="1">Cell membrane</location>
        <topology evidence="1">Single-pass type I membrane protein</topology>
    </subcellularLocation>
</comment>
<keyword evidence="3" id="KW-1003">Cell membrane</keyword>
<evidence type="ECO:0000256" key="8">
    <source>
        <dbReference type="ARBA" id="ARBA00022777"/>
    </source>
</evidence>
<keyword evidence="8" id="KW-0418">Kinase</keyword>
<proteinExistence type="predicted"/>
<keyword evidence="15" id="KW-0325">Glycoprotein</keyword>
<evidence type="ECO:0000256" key="6">
    <source>
        <dbReference type="ARBA" id="ARBA00022729"/>
    </source>
</evidence>